<organism evidence="1 2">
    <name type="scientific">Methylophaga nitratireducenticrescens</name>
    <dbReference type="NCBI Taxonomy" id="754476"/>
    <lineage>
        <taxon>Bacteria</taxon>
        <taxon>Pseudomonadati</taxon>
        <taxon>Pseudomonadota</taxon>
        <taxon>Gammaproteobacteria</taxon>
        <taxon>Thiotrichales</taxon>
        <taxon>Piscirickettsiaceae</taxon>
        <taxon>Methylophaga</taxon>
    </lineage>
</organism>
<keyword evidence="2" id="KW-1185">Reference proteome</keyword>
<accession>I1XIQ1</accession>
<dbReference type="EMBL" id="CP003390">
    <property type="protein sequence ID" value="AFI84270.1"/>
    <property type="molecule type" value="Genomic_DNA"/>
</dbReference>
<dbReference type="Proteomes" id="UP000009144">
    <property type="component" value="Chromosome"/>
</dbReference>
<dbReference type="HOGENOM" id="CLU_3272660_0_0_6"/>
<evidence type="ECO:0000313" key="1">
    <source>
        <dbReference type="EMBL" id="AFI84270.1"/>
    </source>
</evidence>
<gene>
    <name evidence="1" type="ordered locus">Q7A_1440</name>
</gene>
<dbReference type="AlphaFoldDB" id="I1XIQ1"/>
<evidence type="ECO:0000313" key="2">
    <source>
        <dbReference type="Proteomes" id="UP000009144"/>
    </source>
</evidence>
<protein>
    <submittedName>
        <fullName evidence="1">Uncharacterized protein</fullName>
    </submittedName>
</protein>
<reference evidence="1 2" key="1">
    <citation type="journal article" date="2012" name="J. Bacteriol.">
        <title>Complete genome sequences of Methylophaga sp. strain JAM1 and Methylophaga sp. strain JAM7.</title>
        <authorList>
            <person name="Villeneuve C."/>
            <person name="Martineau C."/>
            <person name="Mauffrey F."/>
            <person name="Villemur R."/>
        </authorList>
    </citation>
    <scope>NUCLEOTIDE SEQUENCE [LARGE SCALE GENOMIC DNA]</scope>
    <source>
        <strain evidence="1 2">JAM1</strain>
    </source>
</reference>
<proteinExistence type="predicted"/>
<reference evidence="1 2" key="2">
    <citation type="journal article" date="2013" name="Int. J. Syst. Evol. Microbiol.">
        <title>Methylophaga nitratireducenticrescens sp. nov. and Methylophaga frappieri sp. nov., isolated from the biofilm of the methanol-fed denitrification system treating the seawater at the Montreal Biodome.</title>
        <authorList>
            <person name="Villeneuve C."/>
            <person name="Martineau C."/>
            <person name="Mauffrey F."/>
            <person name="Villemur R."/>
        </authorList>
    </citation>
    <scope>NUCLEOTIDE SEQUENCE [LARGE SCALE GENOMIC DNA]</scope>
    <source>
        <strain evidence="1 2">JAM1</strain>
    </source>
</reference>
<name>I1XIQ1_METNJ</name>
<sequence>MDIKLPDKLKPSEQDIQVALICPMQQNNYHLFTYHEISKAS</sequence>